<sequence>MATLRQGQSNTVAVRPSKPSLTIDTQAAPKSGVDLSSVQSAPVGTRQEKGIPPMYQYADRYCAKVAEMMNTPTWRSQRPGPAVVDDSGTHSSIGDRDYVQLPDHHKENNLGGENSSGNAERRPEKLHHDVNKIQMGRDGEAMSILGIHPFLETPETPESSADTFIISATLCDEARSPVNAVFGEMHPFRIPRKRSGIQSKTAEDEDYSEHSREDDYMHSYKESAQSSPRSVSDSPGHVRARNQKKDEDHMAREEAVKEKVRDIHELMERDEAIESVNYEHVSPRRRGPATPEEERRFRGILGRLQPRNSGERMEKPTLVDPAIICFGHKRQEEGNGYGNFMAQLRAAEKKYLEENRQNTRSDSGYASPTTYSRPSTRARSRSRQDSSDDAAADTLSGQHHKFASKDSGIDSPSKHSILNPAAKEFSFANSAGDSPTRKGERVHLPVFDNFYSPPQESQNINISFAPTRPAAAFQSPGLGFNGLSSHITGPMNLFTTPGLPQASQRILSQTSNLPNTNMPPPPGFGHTGTFAPLGGATGPLPNLAHPLGLGLPGLSPPAGLVSTPRLVHSGLAGPFHHQLPATASCNNPAHQSISPFNSSHVSPVPPITTLPPPAPPAPLLPRVTNARLPPPAAPTAPGVAPYIRKNVPKPKVPNTTGQQYWEYVHELRRMYEPGYAQKSKANQQKRFMKQLHKKGDTAGQS</sequence>
<feature type="region of interest" description="Disordered" evidence="1">
    <location>
        <begin position="1"/>
        <end position="47"/>
    </location>
</feature>
<proteinExistence type="predicted"/>
<gene>
    <name evidence="2" type="ORF">VMCG_06451</name>
</gene>
<feature type="region of interest" description="Disordered" evidence="1">
    <location>
        <begin position="677"/>
        <end position="701"/>
    </location>
</feature>
<feature type="compositionally biased region" description="Polar residues" evidence="1">
    <location>
        <begin position="1"/>
        <end position="12"/>
    </location>
</feature>
<feature type="compositionally biased region" description="Polar residues" evidence="1">
    <location>
        <begin position="222"/>
        <end position="233"/>
    </location>
</feature>
<dbReference type="AlphaFoldDB" id="A0A423WBS2"/>
<evidence type="ECO:0000313" key="3">
    <source>
        <dbReference type="Proteomes" id="UP000283895"/>
    </source>
</evidence>
<organism evidence="2 3">
    <name type="scientific">Cytospora schulzeri</name>
    <dbReference type="NCBI Taxonomy" id="448051"/>
    <lineage>
        <taxon>Eukaryota</taxon>
        <taxon>Fungi</taxon>
        <taxon>Dikarya</taxon>
        <taxon>Ascomycota</taxon>
        <taxon>Pezizomycotina</taxon>
        <taxon>Sordariomycetes</taxon>
        <taxon>Sordariomycetidae</taxon>
        <taxon>Diaporthales</taxon>
        <taxon>Cytosporaceae</taxon>
        <taxon>Cytospora</taxon>
    </lineage>
</organism>
<feature type="compositionally biased region" description="Basic and acidic residues" evidence="1">
    <location>
        <begin position="93"/>
        <end position="108"/>
    </location>
</feature>
<protein>
    <submittedName>
        <fullName evidence="2">Uncharacterized protein</fullName>
    </submittedName>
</protein>
<dbReference type="EMBL" id="LKEA01000020">
    <property type="protein sequence ID" value="ROW00816.1"/>
    <property type="molecule type" value="Genomic_DNA"/>
</dbReference>
<reference evidence="2 3" key="1">
    <citation type="submission" date="2015-09" db="EMBL/GenBank/DDBJ databases">
        <title>Host preference determinants of Valsa canker pathogens revealed by comparative genomics.</title>
        <authorList>
            <person name="Yin Z."/>
            <person name="Huang L."/>
        </authorList>
    </citation>
    <scope>NUCLEOTIDE SEQUENCE [LARGE SCALE GENOMIC DNA]</scope>
    <source>
        <strain evidence="2 3">03-1</strain>
    </source>
</reference>
<feature type="region of interest" description="Disordered" evidence="1">
    <location>
        <begin position="355"/>
        <end position="416"/>
    </location>
</feature>
<feature type="region of interest" description="Disordered" evidence="1">
    <location>
        <begin position="73"/>
        <end position="124"/>
    </location>
</feature>
<comment type="caution">
    <text evidence="2">The sequence shown here is derived from an EMBL/GenBank/DDBJ whole genome shotgun (WGS) entry which is preliminary data.</text>
</comment>
<feature type="compositionally biased region" description="Low complexity" evidence="1">
    <location>
        <begin position="109"/>
        <end position="118"/>
    </location>
</feature>
<feature type="region of interest" description="Disordered" evidence="1">
    <location>
        <begin position="192"/>
        <end position="254"/>
    </location>
</feature>
<evidence type="ECO:0000256" key="1">
    <source>
        <dbReference type="SAM" id="MobiDB-lite"/>
    </source>
</evidence>
<name>A0A423WBS2_9PEZI</name>
<accession>A0A423WBS2</accession>
<dbReference type="Proteomes" id="UP000283895">
    <property type="component" value="Unassembled WGS sequence"/>
</dbReference>
<feature type="compositionally biased region" description="Basic and acidic residues" evidence="1">
    <location>
        <begin position="208"/>
        <end position="221"/>
    </location>
</feature>
<evidence type="ECO:0000313" key="2">
    <source>
        <dbReference type="EMBL" id="ROW00816.1"/>
    </source>
</evidence>
<feature type="compositionally biased region" description="Basic and acidic residues" evidence="1">
    <location>
        <begin position="243"/>
        <end position="254"/>
    </location>
</feature>
<keyword evidence="3" id="KW-1185">Reference proteome</keyword>
<feature type="compositionally biased region" description="Low complexity" evidence="1">
    <location>
        <begin position="365"/>
        <end position="375"/>
    </location>
</feature>
<dbReference type="OrthoDB" id="5224009at2759"/>